<proteinExistence type="predicted"/>
<evidence type="ECO:0000256" key="2">
    <source>
        <dbReference type="SAM" id="Coils"/>
    </source>
</evidence>
<feature type="compositionally biased region" description="Polar residues" evidence="3">
    <location>
        <begin position="80"/>
        <end position="90"/>
    </location>
</feature>
<dbReference type="SMART" id="SM00054">
    <property type="entry name" value="EFh"/>
    <property type="match status" value="1"/>
</dbReference>
<comment type="caution">
    <text evidence="5">The sequence shown here is derived from an EMBL/GenBank/DDBJ whole genome shotgun (WGS) entry which is preliminary data.</text>
</comment>
<dbReference type="InterPro" id="IPR002048">
    <property type="entry name" value="EF_hand_dom"/>
</dbReference>
<dbReference type="InterPro" id="IPR018247">
    <property type="entry name" value="EF_Hand_1_Ca_BS"/>
</dbReference>
<dbReference type="InterPro" id="IPR011992">
    <property type="entry name" value="EF-hand-dom_pair"/>
</dbReference>
<feature type="compositionally biased region" description="Polar residues" evidence="3">
    <location>
        <begin position="914"/>
        <end position="929"/>
    </location>
</feature>
<keyword evidence="1" id="KW-0106">Calcium</keyword>
<gene>
    <name evidence="5" type="ORF">N0F65_003326</name>
</gene>
<feature type="non-terminal residue" evidence="5">
    <location>
        <position position="1"/>
    </location>
</feature>
<feature type="compositionally biased region" description="Basic and acidic residues" evidence="3">
    <location>
        <begin position="510"/>
        <end position="522"/>
    </location>
</feature>
<evidence type="ECO:0000313" key="6">
    <source>
        <dbReference type="Proteomes" id="UP001146120"/>
    </source>
</evidence>
<feature type="region of interest" description="Disordered" evidence="3">
    <location>
        <begin position="510"/>
        <end position="582"/>
    </location>
</feature>
<protein>
    <recommendedName>
        <fullName evidence="4">EF-hand domain-containing protein</fullName>
    </recommendedName>
</protein>
<reference evidence="5" key="2">
    <citation type="journal article" date="2023" name="Microbiol Resour">
        <title>Decontamination and Annotation of the Draft Genome Sequence of the Oomycete Lagenidium giganteum ARSEF 373.</title>
        <authorList>
            <person name="Morgan W.R."/>
            <person name="Tartar A."/>
        </authorList>
    </citation>
    <scope>NUCLEOTIDE SEQUENCE</scope>
    <source>
        <strain evidence="5">ARSEF 373</strain>
    </source>
</reference>
<sequence length="1185" mass="131568">ASPRKERFPPSARLANLRFSRHVDPDSVHPVDEEDDQLILQRYVAHGDVSLVSPRTPSLAQPSPKSDQIRQPACSMPPLHSNTTRTSVATWPSPRKPGPSILRPQSPVGDYPTEVVVTPQMYQLSPRFSPRRAILTSSDVDKITLWLQSLAHESRQYSSYFLYCEMLFRESGALIRGKPTPNRLQTAVAFHCLCKASSIFGRHEGILHKICSDLGAALFIKQGHLPISDDEVDVLEFYSKQVTFYENQNMLKQEKENLQAELVKQQYKLNDRARLEEAHLKQIQELEKRYKLTAIDGITSRGSNHDDLRDKLRAVLQYFQYIEDDEKQNVIVGVVDGLHAHLTAGTALTLIDDMATYEKDRLLRDLFQDEIHRITERIRSEVMVTTSAQQTAIVERSVSRITKFQTLITEVLKGHRAKSGASTASNSPPVSIDAADDDDLCDQDRKVLECVNDLMDELQREKKKNAEMQAKLHEAEQLAQNLRWKNNDQANESQEAAVKLHREVRELKEELAKHVRPTEDKQTQINRQSQHSGEEGCGNDDDYDDDESDEYASRRSGGGHSNSLARRGGGRRRGGQSDRDDDFAYRIKRGHKFGVGIASIIEQAKIPVSKVRKILSKRKPLTLSELHAIIVGYYQAKMFQDIQDDNTGKTRTNLAQFIMEMYILHYGLKDLAISQLVFLDAAVRKYAKESARVRVFGLLVGSLEPESHACSVQGIDFYLFIIVVIFNAGVFKRGRKQAVAIAQGLRTFFGEGIGPAVVRAKSDVVCQTIDLVFSFQRNENRDRMEELKDEIRIWCAQHAIIDGAIVTGVDIDIALEMIMSYWFNLYEEQVQDIHAMFGVVDTNGDGTLDFREFFELVTVLEPTMDRRDALTLYTRAAGDDQVIDKDEFVRVMLAHQRGVVLRELYGGGDHASRTKTPGTPNKRGTTPPSLSMAMSIPETPLGGASRGTIAVPGMAPGGASASPTPFQTPAMLSGEDNEGSYASLAAAINNMESTMEAFEAAVAAEEEAGEEVIQSLDAQVQQGDDGDIMRPRANGGDSVSFMTLSRLSIWASEAKDKLLNARKTKNATQPPPEPAVGVAAASTVPLMPFKKSASQSSPTPERDPPAPRQATPQQASSGSTDTQPLVPVTPPKPQHPPSTDALFRMATRKALFTPPEDTTTAFAADVDLLLQQALSKANIDLDGIE</sequence>
<feature type="compositionally biased region" description="Polar residues" evidence="3">
    <location>
        <begin position="53"/>
        <end position="66"/>
    </location>
</feature>
<feature type="region of interest" description="Disordered" evidence="3">
    <location>
        <begin position="415"/>
        <end position="437"/>
    </location>
</feature>
<dbReference type="AlphaFoldDB" id="A0AAV2ZC79"/>
<feature type="region of interest" description="Disordered" evidence="3">
    <location>
        <begin position="906"/>
        <end position="933"/>
    </location>
</feature>
<dbReference type="EMBL" id="DAKRPA010000023">
    <property type="protein sequence ID" value="DBA03079.1"/>
    <property type="molecule type" value="Genomic_DNA"/>
</dbReference>
<reference evidence="5" key="1">
    <citation type="submission" date="2022-11" db="EMBL/GenBank/DDBJ databases">
        <authorList>
            <person name="Morgan W.R."/>
            <person name="Tartar A."/>
        </authorList>
    </citation>
    <scope>NUCLEOTIDE SEQUENCE</scope>
    <source>
        <strain evidence="5">ARSEF 373</strain>
    </source>
</reference>
<organism evidence="5 6">
    <name type="scientific">Lagenidium giganteum</name>
    <dbReference type="NCBI Taxonomy" id="4803"/>
    <lineage>
        <taxon>Eukaryota</taxon>
        <taxon>Sar</taxon>
        <taxon>Stramenopiles</taxon>
        <taxon>Oomycota</taxon>
        <taxon>Peronosporomycetes</taxon>
        <taxon>Pythiales</taxon>
        <taxon>Pythiaceae</taxon>
    </lineage>
</organism>
<dbReference type="Proteomes" id="UP001146120">
    <property type="component" value="Unassembled WGS sequence"/>
</dbReference>
<feature type="coiled-coil region" evidence="2">
    <location>
        <begin position="441"/>
        <end position="510"/>
    </location>
</feature>
<feature type="domain" description="EF-hand" evidence="4">
    <location>
        <begin position="828"/>
        <end position="863"/>
    </location>
</feature>
<feature type="coiled-coil region" evidence="2">
    <location>
        <begin position="981"/>
        <end position="1008"/>
    </location>
</feature>
<evidence type="ECO:0000256" key="3">
    <source>
        <dbReference type="SAM" id="MobiDB-lite"/>
    </source>
</evidence>
<dbReference type="Gene3D" id="1.10.238.10">
    <property type="entry name" value="EF-hand"/>
    <property type="match status" value="1"/>
</dbReference>
<dbReference type="GO" id="GO:0005509">
    <property type="term" value="F:calcium ion binding"/>
    <property type="evidence" value="ECO:0007669"/>
    <property type="project" value="InterPro"/>
</dbReference>
<feature type="region of interest" description="Disordered" evidence="3">
    <location>
        <begin position="52"/>
        <end position="107"/>
    </location>
</feature>
<feature type="compositionally biased region" description="Acidic residues" evidence="3">
    <location>
        <begin position="537"/>
        <end position="550"/>
    </location>
</feature>
<feature type="compositionally biased region" description="Pro residues" evidence="3">
    <location>
        <begin position="1127"/>
        <end position="1136"/>
    </location>
</feature>
<keyword evidence="2" id="KW-0175">Coiled coil</keyword>
<feature type="compositionally biased region" description="Polar residues" evidence="3">
    <location>
        <begin position="420"/>
        <end position="429"/>
    </location>
</feature>
<dbReference type="CDD" id="cd00051">
    <property type="entry name" value="EFh"/>
    <property type="match status" value="1"/>
</dbReference>
<feature type="region of interest" description="Disordered" evidence="3">
    <location>
        <begin position="1090"/>
        <end position="1139"/>
    </location>
</feature>
<evidence type="ECO:0000256" key="1">
    <source>
        <dbReference type="ARBA" id="ARBA00022837"/>
    </source>
</evidence>
<accession>A0AAV2ZC79</accession>
<evidence type="ECO:0000259" key="4">
    <source>
        <dbReference type="PROSITE" id="PS50222"/>
    </source>
</evidence>
<evidence type="ECO:0000313" key="5">
    <source>
        <dbReference type="EMBL" id="DBA03079.1"/>
    </source>
</evidence>
<dbReference type="PANTHER" id="PTHR34894:SF5">
    <property type="entry name" value="EF-HAND DOMAIN-CONTAINING PROTEIN"/>
    <property type="match status" value="1"/>
</dbReference>
<dbReference type="PROSITE" id="PS00018">
    <property type="entry name" value="EF_HAND_1"/>
    <property type="match status" value="1"/>
</dbReference>
<dbReference type="PANTHER" id="PTHR34894">
    <property type="entry name" value="SAM-DEPENDENT METHYLTRANSFERASE RSMI, CONSERVED SITE"/>
    <property type="match status" value="1"/>
</dbReference>
<dbReference type="SUPFAM" id="SSF47473">
    <property type="entry name" value="EF-hand"/>
    <property type="match status" value="1"/>
</dbReference>
<name>A0AAV2ZC79_9STRA</name>
<dbReference type="PROSITE" id="PS50222">
    <property type="entry name" value="EF_HAND_2"/>
    <property type="match status" value="1"/>
</dbReference>
<keyword evidence="6" id="KW-1185">Reference proteome</keyword>